<comment type="function">
    <text evidence="1">Catalyzes the 2-thiolation of uridine at the wobble position (U34) of mitochondrial tRNA(Lys), tRNA(Glu) and tRNA(Gln). Required for the formation of 5-taurinomethyl-2-thiouridine (tm5s2U) of mitochondrial tRNA(Lys), tRNA(Glu), and tRNA(Gln) at the wobble position. ATP is required to activate the C2 atom of the wobble base.</text>
</comment>
<evidence type="ECO:0000256" key="7">
    <source>
        <dbReference type="ARBA" id="ARBA00022555"/>
    </source>
</evidence>
<dbReference type="InterPro" id="IPR046885">
    <property type="entry name" value="MnmA-like_C"/>
</dbReference>
<dbReference type="Gene3D" id="3.40.50.620">
    <property type="entry name" value="HUPs"/>
    <property type="match status" value="1"/>
</dbReference>
<dbReference type="InterPro" id="IPR004506">
    <property type="entry name" value="MnmA-like"/>
</dbReference>
<feature type="domain" description="Exocyst complex component Sec10-like alpha-helical bundle" evidence="15">
    <location>
        <begin position="206"/>
        <end position="813"/>
    </location>
</feature>
<evidence type="ECO:0000256" key="3">
    <source>
        <dbReference type="ARBA" id="ARBA00006572"/>
    </source>
</evidence>
<dbReference type="PANTHER" id="PTHR12100">
    <property type="entry name" value="SEC10"/>
    <property type="match status" value="1"/>
</dbReference>
<evidence type="ECO:0000313" key="19">
    <source>
        <dbReference type="Proteomes" id="UP000289738"/>
    </source>
</evidence>
<evidence type="ECO:0000256" key="11">
    <source>
        <dbReference type="ARBA" id="ARBA00023054"/>
    </source>
</evidence>
<feature type="region of interest" description="Disordered" evidence="14">
    <location>
        <begin position="855"/>
        <end position="882"/>
    </location>
</feature>
<dbReference type="Pfam" id="PF03054">
    <property type="entry name" value="tRNA_Me_trans"/>
    <property type="match status" value="1"/>
</dbReference>
<evidence type="ECO:0000256" key="10">
    <source>
        <dbReference type="ARBA" id="ARBA00022884"/>
    </source>
</evidence>
<keyword evidence="11" id="KW-0175">Coiled coil</keyword>
<dbReference type="CDD" id="cd01998">
    <property type="entry name" value="MnmA_TRMU-like"/>
    <property type="match status" value="1"/>
</dbReference>
<evidence type="ECO:0000313" key="18">
    <source>
        <dbReference type="EMBL" id="RYR74873.1"/>
    </source>
</evidence>
<keyword evidence="10" id="KW-0694">RNA-binding</keyword>
<evidence type="ECO:0000256" key="4">
    <source>
        <dbReference type="ARBA" id="ARBA00011953"/>
    </source>
</evidence>
<keyword evidence="6" id="KW-0268">Exocytosis</keyword>
<evidence type="ECO:0000256" key="9">
    <source>
        <dbReference type="ARBA" id="ARBA00022694"/>
    </source>
</evidence>
<proteinExistence type="inferred from homology"/>
<keyword evidence="12" id="KW-1015">Disulfide bond</keyword>
<dbReference type="InterPro" id="IPR014729">
    <property type="entry name" value="Rossmann-like_a/b/a_fold"/>
</dbReference>
<dbReference type="GO" id="GO:0008033">
    <property type="term" value="P:tRNA processing"/>
    <property type="evidence" value="ECO:0007669"/>
    <property type="project" value="UniProtKB-KW"/>
</dbReference>
<dbReference type="GO" id="GO:0000049">
    <property type="term" value="F:tRNA binding"/>
    <property type="evidence" value="ECO:0007669"/>
    <property type="project" value="UniProtKB-KW"/>
</dbReference>
<evidence type="ECO:0000256" key="6">
    <source>
        <dbReference type="ARBA" id="ARBA00022483"/>
    </source>
</evidence>
<dbReference type="Pfam" id="PF20258">
    <property type="entry name" value="tRNA_Me_trans_C"/>
    <property type="match status" value="1"/>
</dbReference>
<protein>
    <recommendedName>
        <fullName evidence="4">tRNA-5-taurinomethyluridine 2-sulfurtransferase</fullName>
        <ecNumber evidence="4">2.8.1.14</ecNumber>
    </recommendedName>
</protein>
<comment type="similarity">
    <text evidence="2">Belongs to the MnmA/TRMU family.</text>
</comment>
<feature type="compositionally biased region" description="Polar residues" evidence="14">
    <location>
        <begin position="862"/>
        <end position="877"/>
    </location>
</feature>
<dbReference type="GO" id="GO:0006893">
    <property type="term" value="P:Golgi to plasma membrane transport"/>
    <property type="evidence" value="ECO:0007669"/>
    <property type="project" value="TreeGrafter"/>
</dbReference>
<dbReference type="GO" id="GO:0005524">
    <property type="term" value="F:ATP binding"/>
    <property type="evidence" value="ECO:0007669"/>
    <property type="project" value="UniProtKB-KW"/>
</dbReference>
<feature type="domain" description="Exocyst complex component Sec10 N-terminal" evidence="17">
    <location>
        <begin position="85"/>
        <end position="200"/>
    </location>
</feature>
<evidence type="ECO:0000256" key="5">
    <source>
        <dbReference type="ARBA" id="ARBA00022448"/>
    </source>
</evidence>
<keyword evidence="19" id="KW-1185">Reference proteome</keyword>
<keyword evidence="9" id="KW-0819">tRNA processing</keyword>
<comment type="catalytic activity">
    <reaction evidence="13">
        <text>5-taurinomethyluridine(34) in tRNA + S-sulfanyl-L-cysteinyl-[protein] + AH2 + ATP = 5-taurinomethyl-2-thiouridine(34) in tRNA + L-cysteinyl-[protein] + A + AMP + diphosphate + H(+)</text>
        <dbReference type="Rhea" id="RHEA:47040"/>
        <dbReference type="Rhea" id="RHEA-COMP:10131"/>
        <dbReference type="Rhea" id="RHEA-COMP:11726"/>
        <dbReference type="Rhea" id="RHEA-COMP:11732"/>
        <dbReference type="Rhea" id="RHEA-COMP:11733"/>
        <dbReference type="ChEBI" id="CHEBI:13193"/>
        <dbReference type="ChEBI" id="CHEBI:15378"/>
        <dbReference type="ChEBI" id="CHEBI:17499"/>
        <dbReference type="ChEBI" id="CHEBI:29950"/>
        <dbReference type="ChEBI" id="CHEBI:30616"/>
        <dbReference type="ChEBI" id="CHEBI:33019"/>
        <dbReference type="ChEBI" id="CHEBI:61963"/>
        <dbReference type="ChEBI" id="CHEBI:87171"/>
        <dbReference type="ChEBI" id="CHEBI:87172"/>
        <dbReference type="ChEBI" id="CHEBI:456215"/>
        <dbReference type="EC" id="2.8.1.14"/>
    </reaction>
</comment>
<gene>
    <name evidence="18" type="ORF">Ahy_A02g009581</name>
</gene>
<dbReference type="PANTHER" id="PTHR12100:SF0">
    <property type="entry name" value="EXOCYST COMPLEX COMPONENT 5"/>
    <property type="match status" value="1"/>
</dbReference>
<dbReference type="GO" id="GO:0000145">
    <property type="term" value="C:exocyst"/>
    <property type="evidence" value="ECO:0007669"/>
    <property type="project" value="TreeGrafter"/>
</dbReference>
<dbReference type="InterPro" id="IPR009976">
    <property type="entry name" value="Sec10-like"/>
</dbReference>
<evidence type="ECO:0000256" key="1">
    <source>
        <dbReference type="ARBA" id="ARBA00003986"/>
    </source>
</evidence>
<sequence length="1263" mass="139319">MRDPKNDPKPVKPAAQSSPLILDIDDFKGDFSFDALFGNLVNEQLPAFRLEDLEAEDSLPNGHVTNKFVGSQQGASSPLFPEVEKLLSLFKDSCKELVELRKQIDGRLLNLKKDVAVQDNKHRKTLTELEKGVDGLFESFARLDSRISSVGQTAAKIGDHLQSADSQRETASQTIELIKYLMEFNSSPGDLMELSPLFSDDSRVAEAASIAQKLRTFAEEDIGRLSSAVGNAAASRGLEVAVANLQDYCNELENRLISRFDSASQKRELTTMAECAKILSQFNRGTSAMQHYVATRPMFIDVEVMNADTRLVLGDQAVQASPSDVASGLSSLYKEITDTVRKEAATITAVFPSPSEVMSILVQRVLEQRITALLDKLLMKPSLVNLPSMGEGGLLLYLRMLAVAYEKTRELATDLRTVGCGDLDVEGLTESLFSSHKDEYLEYEQAALRQLYKVKMEELRAEGQISDSSGSLGRSKGASVAAASSQQQISVTVVTEFVRWNEEAISRCNLFCSQPATLATHVKAVFTCLLDQVSQYIADGLERARDSLTEAANLRERFVLGTSVSRRVAAAAASAAEAAAAAGESSFRSFMVAVQRSGSSVAIIQQYFANSISRLLLPVDGAHAASCEEMATAMSSAEAAAYKGLQQCIETVMAEVERLLSAEQKATDYRTSDDNLVPDHRATNACTRVVAYLSRVLESAFTALEGLNKQAFLTELGNRLHKVLLNHWQKFTFNPSGGLRLKRDITDYGDFVRSFNAPSVDEKFELLGIMANVFIVAPESLASLFEGTPSIRKDAQRFVQLRDDYKSAKLAAKLSSLVQRDLRLSPILVSFKLQLQPCYSHPFSFVTSSFLSSSRTERLNPPSKSTATPTLSLSPRFTATAPPHTNLRRRAFAGSTSSPPLASRVSSSGRLRPWCAPLLPCQCPWEEDLKYAKAVCNQVEVPLEVVHLTDEYWNNVVSYIIEEYRCGRTPNPDVLCNTRIKFGAFLDAISGMGFDYVASGHYANVIHPCADQMEEPSVLELSQDMVKDQTYFLSHLSQSQLKQLLFPLGRISKDEVRRLATEFDLPNKDRKDSQGICFLGKIRFSEFVARHIGEREGIMLEAETGDFLGKHRGFWFYTIGQRQGLRLPGGPWRVFRVSSLKWLSGLPATQTSQLQCKVRHGPGFYDCSFEMEIGEDGQESIAVVRLSEDDQGLAAGQFAAFYEGRKCIGSGVILESWDDQSFPVCAKALEIARMKDKSKLGNPVKIKVKPEEVFVSTEVASKA</sequence>
<dbReference type="InterPro" id="IPR023382">
    <property type="entry name" value="MnmA-like_central_sf"/>
</dbReference>
<name>A0A445EHI7_ARAHY</name>
<evidence type="ECO:0000256" key="12">
    <source>
        <dbReference type="ARBA" id="ARBA00023157"/>
    </source>
</evidence>
<dbReference type="GO" id="GO:0061708">
    <property type="term" value="F:tRNA-5-taurinomethyluridine 2-sulfurtransferase"/>
    <property type="evidence" value="ECO:0007669"/>
    <property type="project" value="UniProtKB-EC"/>
</dbReference>
<organism evidence="18 19">
    <name type="scientific">Arachis hypogaea</name>
    <name type="common">Peanut</name>
    <dbReference type="NCBI Taxonomy" id="3818"/>
    <lineage>
        <taxon>Eukaryota</taxon>
        <taxon>Viridiplantae</taxon>
        <taxon>Streptophyta</taxon>
        <taxon>Embryophyta</taxon>
        <taxon>Tracheophyta</taxon>
        <taxon>Spermatophyta</taxon>
        <taxon>Magnoliopsida</taxon>
        <taxon>eudicotyledons</taxon>
        <taxon>Gunneridae</taxon>
        <taxon>Pentapetalae</taxon>
        <taxon>rosids</taxon>
        <taxon>fabids</taxon>
        <taxon>Fabales</taxon>
        <taxon>Fabaceae</taxon>
        <taxon>Papilionoideae</taxon>
        <taxon>50 kb inversion clade</taxon>
        <taxon>dalbergioids sensu lato</taxon>
        <taxon>Dalbergieae</taxon>
        <taxon>Pterocarpus clade</taxon>
        <taxon>Arachis</taxon>
    </lineage>
</organism>
<keyword evidence="5" id="KW-0813">Transport</keyword>
<dbReference type="Proteomes" id="UP000289738">
    <property type="component" value="Chromosome A02"/>
</dbReference>
<evidence type="ECO:0000259" key="16">
    <source>
        <dbReference type="Pfam" id="PF20258"/>
    </source>
</evidence>
<dbReference type="Gene3D" id="1.20.58.1970">
    <property type="match status" value="1"/>
</dbReference>
<comment type="similarity">
    <text evidence="3">Belongs to the SEC10 family.</text>
</comment>
<comment type="caution">
    <text evidence="18">The sequence shown here is derived from an EMBL/GenBank/DDBJ whole genome shotgun (WGS) entry which is preliminary data.</text>
</comment>
<dbReference type="EC" id="2.8.1.14" evidence="4"/>
<dbReference type="Pfam" id="PF07393">
    <property type="entry name" value="Sec10_HB"/>
    <property type="match status" value="1"/>
</dbReference>
<evidence type="ECO:0000256" key="14">
    <source>
        <dbReference type="SAM" id="MobiDB-lite"/>
    </source>
</evidence>
<dbReference type="EMBL" id="SDMP01000002">
    <property type="protein sequence ID" value="RYR74873.1"/>
    <property type="molecule type" value="Genomic_DNA"/>
</dbReference>
<evidence type="ECO:0000259" key="15">
    <source>
        <dbReference type="Pfam" id="PF07393"/>
    </source>
</evidence>
<dbReference type="SUPFAM" id="SSF52402">
    <property type="entry name" value="Adenine nucleotide alpha hydrolases-like"/>
    <property type="match status" value="1"/>
</dbReference>
<dbReference type="Gene3D" id="2.40.30.10">
    <property type="entry name" value="Translation factors"/>
    <property type="match status" value="1"/>
</dbReference>
<feature type="domain" description="tRNA-specific 2-thiouridylase MnmA-like C-terminal" evidence="16">
    <location>
        <begin position="1133"/>
        <end position="1213"/>
    </location>
</feature>
<dbReference type="Gene3D" id="2.30.30.280">
    <property type="entry name" value="Adenine nucleotide alpha hydrolases-like domains"/>
    <property type="match status" value="1"/>
</dbReference>
<evidence type="ECO:0000256" key="2">
    <source>
        <dbReference type="ARBA" id="ARBA00006191"/>
    </source>
</evidence>
<dbReference type="AlphaFoldDB" id="A0A445EHI7"/>
<reference evidence="18 19" key="1">
    <citation type="submission" date="2019-01" db="EMBL/GenBank/DDBJ databases">
        <title>Sequencing of cultivated peanut Arachis hypogaea provides insights into genome evolution and oil improvement.</title>
        <authorList>
            <person name="Chen X."/>
        </authorList>
    </citation>
    <scope>NUCLEOTIDE SEQUENCE [LARGE SCALE GENOMIC DNA]</scope>
    <source>
        <strain evidence="19">cv. Fuhuasheng</strain>
        <tissue evidence="18">Leaves</tissue>
    </source>
</reference>
<dbReference type="GO" id="GO:0006887">
    <property type="term" value="P:exocytosis"/>
    <property type="evidence" value="ECO:0007669"/>
    <property type="project" value="UniProtKB-KW"/>
</dbReference>
<accession>A0A445EHI7</accession>
<dbReference type="InterPro" id="IPR048625">
    <property type="entry name" value="Sec10_N"/>
</dbReference>
<dbReference type="InterPro" id="IPR048627">
    <property type="entry name" value="Sec10_HB"/>
</dbReference>
<keyword evidence="7" id="KW-0820">tRNA-binding</keyword>
<dbReference type="Pfam" id="PF20667">
    <property type="entry name" value="Sec10_N"/>
    <property type="match status" value="1"/>
</dbReference>
<dbReference type="NCBIfam" id="TIGR00420">
    <property type="entry name" value="trmU"/>
    <property type="match status" value="1"/>
</dbReference>
<evidence type="ECO:0000256" key="13">
    <source>
        <dbReference type="ARBA" id="ARBA00049564"/>
    </source>
</evidence>
<evidence type="ECO:0000256" key="8">
    <source>
        <dbReference type="ARBA" id="ARBA00022679"/>
    </source>
</evidence>
<keyword evidence="8" id="KW-0808">Transferase</keyword>
<evidence type="ECO:0000259" key="17">
    <source>
        <dbReference type="Pfam" id="PF20667"/>
    </source>
</evidence>